<dbReference type="PANTHER" id="PTHR30535:SF34">
    <property type="entry name" value="MOLYBDATE-BINDING PROTEIN MOLA"/>
    <property type="match status" value="1"/>
</dbReference>
<dbReference type="eggNOG" id="arCOG03306">
    <property type="taxonomic scope" value="Archaea"/>
</dbReference>
<protein>
    <submittedName>
        <fullName evidence="3">ABC-type Fe3+-hydroxamate transport system, periplasmic component</fullName>
    </submittedName>
</protein>
<dbReference type="Pfam" id="PF01497">
    <property type="entry name" value="Peripla_BP_2"/>
    <property type="match status" value="1"/>
</dbReference>
<dbReference type="HOGENOM" id="CLU_038034_2_0_2"/>
<sequence length="381" mass="41901" precursor="true">MTSSYIPRGKCIFPHVIMMGSIILICLVCGCITDSEKSGDTVVGAGGNTSLTVTDSLGYTVDLTHPAERIVCQNSGSAEILASIGAGDRIIGLSNTTISQKNYLINKTPNAQNYGDTYTPNIERLITLKPDLFIAYSDSTIKPRNLDKILNNNMTVVYQTVYDIRNLHNETIFLGKISGHEVDADRLNAFNDKYLSLIKDRVKNISPADSPKIYSEQIVDYMAITNGSSGDYILNLVHARNVAGSIYQQNAVVSPEWVIDQNPDIIIRMVSSGNNMATIRNNLQNRQGFSRINAVKNQRIYCVSGTILSGPREVIGALYIAKAIYPDRFADIDPEAILHEYAQEFLPDSDTETAFYPSLSGVLQYPTITVAQKPTVLENSV</sequence>
<dbReference type="GeneID" id="14310214"/>
<organism evidence="3 4">
    <name type="scientific">Methanoregula formicica (strain DSM 22288 / NBRC 105244 / SMSP)</name>
    <dbReference type="NCBI Taxonomy" id="593750"/>
    <lineage>
        <taxon>Archaea</taxon>
        <taxon>Methanobacteriati</taxon>
        <taxon>Methanobacteriota</taxon>
        <taxon>Stenosarchaea group</taxon>
        <taxon>Methanomicrobia</taxon>
        <taxon>Methanomicrobiales</taxon>
        <taxon>Methanoregulaceae</taxon>
        <taxon>Methanoregula</taxon>
    </lineage>
</organism>
<dbReference type="InterPro" id="IPR002491">
    <property type="entry name" value="ABC_transptr_periplasmic_BD"/>
</dbReference>
<keyword evidence="1" id="KW-0472">Membrane</keyword>
<keyword evidence="4" id="KW-1185">Reference proteome</keyword>
<dbReference type="InterPro" id="IPR050902">
    <property type="entry name" value="ABC_Transporter_SBP"/>
</dbReference>
<dbReference type="PROSITE" id="PS50983">
    <property type="entry name" value="FE_B12_PBP"/>
    <property type="match status" value="1"/>
</dbReference>
<dbReference type="RefSeq" id="WP_015284920.1">
    <property type="nucleotide sequence ID" value="NC_019943.1"/>
</dbReference>
<dbReference type="SUPFAM" id="SSF53807">
    <property type="entry name" value="Helical backbone' metal receptor"/>
    <property type="match status" value="1"/>
</dbReference>
<dbReference type="Proteomes" id="UP000010824">
    <property type="component" value="Chromosome"/>
</dbReference>
<evidence type="ECO:0000313" key="4">
    <source>
        <dbReference type="Proteomes" id="UP000010824"/>
    </source>
</evidence>
<gene>
    <name evidence="3" type="ordered locus">Metfor_0901</name>
</gene>
<feature type="domain" description="Fe/B12 periplasmic-binding" evidence="2">
    <location>
        <begin position="69"/>
        <end position="332"/>
    </location>
</feature>
<name>L0HDT5_METFS</name>
<evidence type="ECO:0000259" key="2">
    <source>
        <dbReference type="PROSITE" id="PS50983"/>
    </source>
</evidence>
<dbReference type="OrthoDB" id="24039at2157"/>
<proteinExistence type="predicted"/>
<dbReference type="PANTHER" id="PTHR30535">
    <property type="entry name" value="VITAMIN B12-BINDING PROTEIN"/>
    <property type="match status" value="1"/>
</dbReference>
<reference evidence="3 4" key="2">
    <citation type="journal article" date="2014" name="Genome Announc.">
        <title>Complete Genome Sequence of Methanoregula formicica SMSPT, a Mesophilic Hydrogenotrophic Methanogen Isolated from a Methanogenic Upflow Anaerobic Sludge Blanket Reactor.</title>
        <authorList>
            <person name="Yamamoto K."/>
            <person name="Tamaki H."/>
            <person name="Cadillo-Quiroz H."/>
            <person name="Imachi H."/>
            <person name="Kyrpides N."/>
            <person name="Woyke T."/>
            <person name="Goodwin L."/>
            <person name="Zinder S.H."/>
            <person name="Kamagata Y."/>
            <person name="Liu W.T."/>
        </authorList>
    </citation>
    <scope>NUCLEOTIDE SEQUENCE [LARGE SCALE GENOMIC DNA]</scope>
    <source>
        <strain evidence="4">DSM 22288 / NBRC 105244 / SMSP</strain>
    </source>
</reference>
<dbReference type="EMBL" id="CP003167">
    <property type="protein sequence ID" value="AGB01956.1"/>
    <property type="molecule type" value="Genomic_DNA"/>
</dbReference>
<dbReference type="AlphaFoldDB" id="L0HDT5"/>
<keyword evidence="1" id="KW-1133">Transmembrane helix</keyword>
<evidence type="ECO:0000256" key="1">
    <source>
        <dbReference type="SAM" id="Phobius"/>
    </source>
</evidence>
<keyword evidence="1" id="KW-0812">Transmembrane</keyword>
<accession>L0HDT5</accession>
<dbReference type="STRING" id="593750.Metfor_0901"/>
<reference evidence="4" key="1">
    <citation type="submission" date="2011-12" db="EMBL/GenBank/DDBJ databases">
        <title>Complete sequence of Methanoregula formicicum SMSP.</title>
        <authorList>
            <person name="Lucas S."/>
            <person name="Han J."/>
            <person name="Lapidus A."/>
            <person name="Cheng J.-F."/>
            <person name="Goodwin L."/>
            <person name="Pitluck S."/>
            <person name="Peters L."/>
            <person name="Ovchinnikova G."/>
            <person name="Teshima H."/>
            <person name="Detter J.C."/>
            <person name="Han C."/>
            <person name="Tapia R."/>
            <person name="Land M."/>
            <person name="Hauser L."/>
            <person name="Kyrpides N."/>
            <person name="Ivanova N."/>
            <person name="Pagani I."/>
            <person name="Imachi H."/>
            <person name="Tamaki H."/>
            <person name="Sekiguchi Y."/>
            <person name="Kamagata Y."/>
            <person name="Cadillo-Quiroz H."/>
            <person name="Zinder S."/>
            <person name="Liu W.-T."/>
            <person name="Woyke T."/>
        </authorList>
    </citation>
    <scope>NUCLEOTIDE SEQUENCE [LARGE SCALE GENOMIC DNA]</scope>
    <source>
        <strain evidence="4">DSM 22288 / NBRC 105244 / SMSP</strain>
    </source>
</reference>
<dbReference type="KEGG" id="mfo:Metfor_0901"/>
<feature type="transmembrane region" description="Helical" evidence="1">
    <location>
        <begin position="12"/>
        <end position="32"/>
    </location>
</feature>
<evidence type="ECO:0000313" key="3">
    <source>
        <dbReference type="EMBL" id="AGB01956.1"/>
    </source>
</evidence>
<dbReference type="InParanoid" id="L0HDT5"/>
<dbReference type="Gene3D" id="3.40.50.1980">
    <property type="entry name" value="Nitrogenase molybdenum iron protein domain"/>
    <property type="match status" value="2"/>
</dbReference>